<dbReference type="UniPathway" id="UPA01057">
    <property type="reaction ID" value="UER00164"/>
</dbReference>
<evidence type="ECO:0000256" key="6">
    <source>
        <dbReference type="HAMAP-Rule" id="MF_01659"/>
    </source>
</evidence>
<evidence type="ECO:0000256" key="4">
    <source>
        <dbReference type="ARBA" id="ARBA00023052"/>
    </source>
</evidence>
<feature type="domain" description="Thiamine pyrophosphate enzyme N-terminal TPP-binding" evidence="7">
    <location>
        <begin position="20"/>
        <end position="130"/>
    </location>
</feature>
<dbReference type="GO" id="GO:0030145">
    <property type="term" value="F:manganese ion binding"/>
    <property type="evidence" value="ECO:0007669"/>
    <property type="project" value="UniProtKB-UniRule"/>
</dbReference>
<dbReference type="EC" id="2.2.1.9" evidence="6"/>
<dbReference type="Pfam" id="PF02776">
    <property type="entry name" value="TPP_enzyme_N"/>
    <property type="match status" value="1"/>
</dbReference>
<comment type="function">
    <text evidence="6">Catalyzes the thiamine diphosphate-dependent decarboxylation of 2-oxoglutarate and the subsequent addition of the resulting succinic semialdehyde-thiamine pyrophosphate anion to isochorismate to yield 2-succinyl-5-enolpyruvyl-6-hydroxy-3-cyclohexene-1-carboxylate (SEPHCHC).</text>
</comment>
<dbReference type="EMBL" id="WOGT01000001">
    <property type="protein sequence ID" value="MUN53708.1"/>
    <property type="molecule type" value="Genomic_DNA"/>
</dbReference>
<dbReference type="Gene3D" id="3.40.50.1220">
    <property type="entry name" value="TPP-binding domain"/>
    <property type="match status" value="1"/>
</dbReference>
<dbReference type="GO" id="GO:0030976">
    <property type="term" value="F:thiamine pyrophosphate binding"/>
    <property type="evidence" value="ECO:0007669"/>
    <property type="project" value="UniProtKB-UniRule"/>
</dbReference>
<comment type="pathway">
    <text evidence="6">Quinol/quinone metabolism; menaquinone biosynthesis.</text>
</comment>
<dbReference type="AlphaFoldDB" id="A0A7K1LF15"/>
<dbReference type="InterPro" id="IPR012001">
    <property type="entry name" value="Thiamin_PyroP_enz_TPP-bd_dom"/>
</dbReference>
<evidence type="ECO:0000256" key="2">
    <source>
        <dbReference type="ARBA" id="ARBA00022723"/>
    </source>
</evidence>
<comment type="catalytic activity">
    <reaction evidence="6">
        <text>isochorismate + 2-oxoglutarate + H(+) = 5-enolpyruvoyl-6-hydroxy-2-succinyl-cyclohex-3-ene-1-carboxylate + CO2</text>
        <dbReference type="Rhea" id="RHEA:25593"/>
        <dbReference type="ChEBI" id="CHEBI:15378"/>
        <dbReference type="ChEBI" id="CHEBI:16526"/>
        <dbReference type="ChEBI" id="CHEBI:16810"/>
        <dbReference type="ChEBI" id="CHEBI:29780"/>
        <dbReference type="ChEBI" id="CHEBI:58818"/>
        <dbReference type="EC" id="2.2.1.9"/>
    </reaction>
</comment>
<comment type="cofactor">
    <cofactor evidence="6">
        <name>Mg(2+)</name>
        <dbReference type="ChEBI" id="CHEBI:18420"/>
    </cofactor>
    <cofactor evidence="6">
        <name>Mn(2+)</name>
        <dbReference type="ChEBI" id="CHEBI:29035"/>
    </cofactor>
</comment>
<dbReference type="CDD" id="cd07037">
    <property type="entry name" value="TPP_PYR_MenD"/>
    <property type="match status" value="1"/>
</dbReference>
<dbReference type="OrthoDB" id="9791859at2"/>
<dbReference type="Gene3D" id="3.40.50.970">
    <property type="match status" value="2"/>
</dbReference>
<proteinExistence type="inferred from homology"/>
<name>A0A7K1LF15_9MICC</name>
<dbReference type="UniPathway" id="UPA00079"/>
<keyword evidence="4 6" id="KW-0786">Thiamine pyrophosphate</keyword>
<evidence type="ECO:0000256" key="1">
    <source>
        <dbReference type="ARBA" id="ARBA00022679"/>
    </source>
</evidence>
<gene>
    <name evidence="6 8" type="primary">menD</name>
    <name evidence="8" type="ORF">GMA10_00425</name>
</gene>
<comment type="cofactor">
    <cofactor evidence="6">
        <name>thiamine diphosphate</name>
        <dbReference type="ChEBI" id="CHEBI:58937"/>
    </cofactor>
    <text evidence="6">Binds 1 thiamine pyrophosphate per subunit.</text>
</comment>
<evidence type="ECO:0000313" key="9">
    <source>
        <dbReference type="Proteomes" id="UP000462152"/>
    </source>
</evidence>
<dbReference type="HAMAP" id="MF_01659">
    <property type="entry name" value="MenD"/>
    <property type="match status" value="1"/>
</dbReference>
<keyword evidence="5 6" id="KW-0464">Manganese</keyword>
<keyword evidence="9" id="KW-1185">Reference proteome</keyword>
<dbReference type="InterPro" id="IPR004433">
    <property type="entry name" value="MenaQ_synth_MenD"/>
</dbReference>
<accession>A0A7K1LF15</accession>
<comment type="similarity">
    <text evidence="6">Belongs to the TPP enzyme family. MenD subfamily.</text>
</comment>
<dbReference type="GO" id="GO:0009234">
    <property type="term" value="P:menaquinone biosynthetic process"/>
    <property type="evidence" value="ECO:0007669"/>
    <property type="project" value="UniProtKB-UniRule"/>
</dbReference>
<dbReference type="NCBIfam" id="TIGR00173">
    <property type="entry name" value="menD"/>
    <property type="match status" value="1"/>
</dbReference>
<dbReference type="GO" id="GO:0000287">
    <property type="term" value="F:magnesium ion binding"/>
    <property type="evidence" value="ECO:0007669"/>
    <property type="project" value="UniProtKB-UniRule"/>
</dbReference>
<keyword evidence="3 6" id="KW-0460">Magnesium</keyword>
<evidence type="ECO:0000256" key="3">
    <source>
        <dbReference type="ARBA" id="ARBA00022842"/>
    </source>
</evidence>
<dbReference type="GO" id="GO:0070204">
    <property type="term" value="F:2-succinyl-5-enolpyruvyl-6-hydroxy-3-cyclohexene-1-carboxylic-acid synthase activity"/>
    <property type="evidence" value="ECO:0007669"/>
    <property type="project" value="UniProtKB-UniRule"/>
</dbReference>
<dbReference type="RefSeq" id="WP_129314768.1">
    <property type="nucleotide sequence ID" value="NZ_NOIQ01000002.1"/>
</dbReference>
<organism evidence="8 9">
    <name type="scientific">Rothia koreensis</name>
    <dbReference type="NCBI Taxonomy" id="592378"/>
    <lineage>
        <taxon>Bacteria</taxon>
        <taxon>Bacillati</taxon>
        <taxon>Actinomycetota</taxon>
        <taxon>Actinomycetes</taxon>
        <taxon>Micrococcales</taxon>
        <taxon>Micrococcaceae</taxon>
        <taxon>Rothia</taxon>
    </lineage>
</organism>
<keyword evidence="6" id="KW-0474">Menaquinone biosynthesis</keyword>
<evidence type="ECO:0000256" key="5">
    <source>
        <dbReference type="ARBA" id="ARBA00023211"/>
    </source>
</evidence>
<comment type="subunit">
    <text evidence="6">Homodimer.</text>
</comment>
<dbReference type="PANTHER" id="PTHR42916">
    <property type="entry name" value="2-SUCCINYL-5-ENOLPYRUVYL-6-HYDROXY-3-CYCLOHEXENE-1-CARBOXYLATE SYNTHASE"/>
    <property type="match status" value="1"/>
</dbReference>
<evidence type="ECO:0000313" key="8">
    <source>
        <dbReference type="EMBL" id="MUN53708.1"/>
    </source>
</evidence>
<keyword evidence="2 6" id="KW-0479">Metal-binding</keyword>
<comment type="caution">
    <text evidence="8">The sequence shown here is derived from an EMBL/GenBank/DDBJ whole genome shotgun (WGS) entry which is preliminary data.</text>
</comment>
<dbReference type="SUPFAM" id="SSF52518">
    <property type="entry name" value="Thiamin diphosphate-binding fold (THDP-binding)"/>
    <property type="match status" value="2"/>
</dbReference>
<dbReference type="Proteomes" id="UP000462152">
    <property type="component" value="Unassembled WGS sequence"/>
</dbReference>
<comment type="pathway">
    <text evidence="6">Quinol/quinone metabolism; 1,4-dihydroxy-2-naphthoate biosynthesis; 1,4-dihydroxy-2-naphthoate from chorismate: step 2/7.</text>
</comment>
<keyword evidence="1 6" id="KW-0808">Transferase</keyword>
<protein>
    <recommendedName>
        <fullName evidence="6">2-succinyl-5-enolpyruvyl-6-hydroxy-3-cyclohexene-1-carboxylate synthase</fullName>
        <shortName evidence="6">SEPHCHC synthase</shortName>
        <ecNumber evidence="6">2.2.1.9</ecNumber>
    </recommendedName>
    <alternativeName>
        <fullName evidence="6">Menaquinone biosynthesis protein MenD</fullName>
    </alternativeName>
</protein>
<dbReference type="PANTHER" id="PTHR42916:SF1">
    <property type="entry name" value="PROTEIN PHYLLO, CHLOROPLASTIC"/>
    <property type="match status" value="1"/>
</dbReference>
<sequence>MVRVTSSDSQLDAFLTAVSVLDSLIRSGMREVVLAPGSRSAPLAYALAAASEAGVVEVHVRIDERTAGFTALGMAKASGRPVGVVTTSGTAVGELMPAVMEANHSEVPLAILSADRPPRLRGTGANQTTWQQGLYGVHVRASADLVSYPEPEPGDQTVAFTECLAALTGRDPAAWDRPSNRPLGPVQINVAFDVPLTPEPRMRDTLRAWADSVTDLSAPVAPRRADRTVTEALDDSEHEETAAAAVAGSAAASVAPGAEAVRTVVVAGDGAGPLARMFAEAADLPLLAEPSSGARSGPNAVGAYQLLLEGEMGDQIERVVLFGRPTLSRSVDHLLHRDDVESVIYLPRPVAWALPDRRPETPVETLVEARRFAGRPPSSWLERWHAEDARADSDLQRALTAARDRNGRLNGPLVARAVREAMADDGLALVCGSSNLIRDLDLVPIDPQTAYDPMVWSNRGLAGIDGTVATASGIALARREPLRLLLGDLTLLHDAGSLLFGPGETVPDLQIIVFNDSGGGIFSTLEHGNIAKADGWAGAVERFFGTPHDADVERLVTAHGHRYMQADDEDALRAALATPIRGISVIEVRGTREGLAEERAEWKNIVARDSHPGSH</sequence>
<evidence type="ECO:0000259" key="7">
    <source>
        <dbReference type="Pfam" id="PF02776"/>
    </source>
</evidence>
<dbReference type="InterPro" id="IPR029061">
    <property type="entry name" value="THDP-binding"/>
</dbReference>
<dbReference type="PIRSF" id="PIRSF004983">
    <property type="entry name" value="MenD"/>
    <property type="match status" value="1"/>
</dbReference>
<reference evidence="8 9" key="1">
    <citation type="submission" date="2019-12" db="EMBL/GenBank/DDBJ databases">
        <authorList>
            <person name="Li J."/>
            <person name="Shi Y."/>
            <person name="Xu G."/>
            <person name="Xiao D."/>
            <person name="Ran X."/>
        </authorList>
    </citation>
    <scope>NUCLEOTIDE SEQUENCE [LARGE SCALE GENOMIC DNA]</scope>
    <source>
        <strain evidence="8 9">JCM 15915</strain>
    </source>
</reference>